<dbReference type="STRING" id="1457154.CAPSK01_003368"/>
<evidence type="ECO:0000313" key="2">
    <source>
        <dbReference type="Proteomes" id="UP000019812"/>
    </source>
</evidence>
<name>A0A084XXQ7_9PROT</name>
<comment type="caution">
    <text evidence="1">The sequence shown here is derived from an EMBL/GenBank/DDBJ whole genome shotgun (WGS) entry which is preliminary data.</text>
</comment>
<accession>A0A084XXQ7</accession>
<dbReference type="AlphaFoldDB" id="A0A084XXQ7"/>
<sequence length="92" mass="10037">MLNKAGAACLTEISYRRLGDGGAVFDSASWQTHILTPAAAIIFEALAEINEGRPVPQAQARDFLRDELDVDIDTLEMKEVLRSFEEMGILGG</sequence>
<organism evidence="1 2">
    <name type="scientific">Candidatus Accumulibacter vicinus</name>
    <dbReference type="NCBI Taxonomy" id="2954382"/>
    <lineage>
        <taxon>Bacteria</taxon>
        <taxon>Pseudomonadati</taxon>
        <taxon>Pseudomonadota</taxon>
        <taxon>Betaproteobacteria</taxon>
        <taxon>Candidatus Accumulibacter</taxon>
    </lineage>
</organism>
<gene>
    <name evidence="1" type="ORF">CAPSK01_003368</name>
</gene>
<protein>
    <recommendedName>
        <fullName evidence="3">HPr-rel-A system PqqD family peptide chaperone</fullName>
    </recommendedName>
</protein>
<proteinExistence type="predicted"/>
<dbReference type="Proteomes" id="UP000019812">
    <property type="component" value="Unassembled WGS sequence"/>
</dbReference>
<reference evidence="1 2" key="1">
    <citation type="submission" date="2014-07" db="EMBL/GenBank/DDBJ databases">
        <title>Expanding our view of genomic diversity in Candidatus Accumulibacter clades.</title>
        <authorList>
            <person name="Skennerton C.T."/>
            <person name="Barr J.J."/>
            <person name="Slater F.R."/>
            <person name="Bond P.L."/>
            <person name="Tyson G.W."/>
        </authorList>
    </citation>
    <scope>NUCLEOTIDE SEQUENCE [LARGE SCALE GENOMIC DNA]</scope>
    <source>
        <strain evidence="2">SK-01</strain>
    </source>
</reference>
<evidence type="ECO:0008006" key="3">
    <source>
        <dbReference type="Google" id="ProtNLM"/>
    </source>
</evidence>
<dbReference type="EMBL" id="JDSS02000031">
    <property type="protein sequence ID" value="KFB67251.1"/>
    <property type="molecule type" value="Genomic_DNA"/>
</dbReference>
<evidence type="ECO:0000313" key="1">
    <source>
        <dbReference type="EMBL" id="KFB67251.1"/>
    </source>
</evidence>